<keyword evidence="2" id="KW-0238">DNA-binding</keyword>
<dbReference type="EMBL" id="MKIR01000004">
    <property type="protein sequence ID" value="OFI50042.1"/>
    <property type="molecule type" value="Genomic_DNA"/>
</dbReference>
<reference evidence="6" key="1">
    <citation type="submission" date="2016-09" db="EMBL/GenBank/DDBJ databases">
        <title>Draft genome sequence of a novel species of the family Streptococcaceae isolated from flowers.</title>
        <authorList>
            <person name="Chuah L.-O."/>
            <person name="Yap K.-P."/>
            <person name="Thong K.L."/>
            <person name="Liong M.T."/>
            <person name="Ahmad R."/>
            <person name="Rusul G."/>
        </authorList>
    </citation>
    <scope>NUCLEOTIDE SEQUENCE [LARGE SCALE GENOMIC DNA]</scope>
    <source>
        <strain evidence="6">DF1</strain>
    </source>
</reference>
<dbReference type="InterPro" id="IPR036388">
    <property type="entry name" value="WH-like_DNA-bd_sf"/>
</dbReference>
<dbReference type="InterPro" id="IPR000524">
    <property type="entry name" value="Tscrpt_reg_HTH_GntR"/>
</dbReference>
<gene>
    <name evidence="5" type="ORF">BG261_10390</name>
</gene>
<dbReference type="PROSITE" id="PS50949">
    <property type="entry name" value="HTH_GNTR"/>
    <property type="match status" value="1"/>
</dbReference>
<dbReference type="SMART" id="SM00345">
    <property type="entry name" value="HTH_GNTR"/>
    <property type="match status" value="1"/>
</dbReference>
<dbReference type="CDD" id="cd07377">
    <property type="entry name" value="WHTH_GntR"/>
    <property type="match status" value="1"/>
</dbReference>
<dbReference type="Pfam" id="PF00392">
    <property type="entry name" value="GntR"/>
    <property type="match status" value="1"/>
</dbReference>
<dbReference type="GO" id="GO:0003677">
    <property type="term" value="F:DNA binding"/>
    <property type="evidence" value="ECO:0007669"/>
    <property type="project" value="UniProtKB-KW"/>
</dbReference>
<keyword evidence="3" id="KW-0804">Transcription</keyword>
<proteinExistence type="predicted"/>
<feature type="domain" description="HTH gntR-type" evidence="4">
    <location>
        <begin position="11"/>
        <end position="78"/>
    </location>
</feature>
<keyword evidence="1" id="KW-0805">Transcription regulation</keyword>
<dbReference type="GO" id="GO:0003700">
    <property type="term" value="F:DNA-binding transcription factor activity"/>
    <property type="evidence" value="ECO:0007669"/>
    <property type="project" value="InterPro"/>
</dbReference>
<keyword evidence="6" id="KW-1185">Reference proteome</keyword>
<dbReference type="SUPFAM" id="SSF46785">
    <property type="entry name" value="Winged helix' DNA-binding domain"/>
    <property type="match status" value="1"/>
</dbReference>
<evidence type="ECO:0000313" key="6">
    <source>
        <dbReference type="Proteomes" id="UP000178622"/>
    </source>
</evidence>
<dbReference type="PANTHER" id="PTHR38445:SF9">
    <property type="entry name" value="HTH-TYPE TRANSCRIPTIONAL REPRESSOR YTRA"/>
    <property type="match status" value="1"/>
</dbReference>
<name>A0A1E8GP88_9LACT</name>
<evidence type="ECO:0000313" key="5">
    <source>
        <dbReference type="EMBL" id="OFI50042.1"/>
    </source>
</evidence>
<dbReference type="PANTHER" id="PTHR38445">
    <property type="entry name" value="HTH-TYPE TRANSCRIPTIONAL REPRESSOR YTRA"/>
    <property type="match status" value="1"/>
</dbReference>
<dbReference type="OrthoDB" id="9808770at2"/>
<accession>A0A1E8GP88</accession>
<dbReference type="STRING" id="1859473.BG261_10390"/>
<organism evidence="5 6">
    <name type="scientific">Floricoccus tropicus</name>
    <dbReference type="NCBI Taxonomy" id="1859473"/>
    <lineage>
        <taxon>Bacteria</taxon>
        <taxon>Bacillati</taxon>
        <taxon>Bacillota</taxon>
        <taxon>Bacilli</taxon>
        <taxon>Lactobacillales</taxon>
        <taxon>Streptococcaceae</taxon>
        <taxon>Floricoccus</taxon>
    </lineage>
</organism>
<comment type="caution">
    <text evidence="5">The sequence shown here is derived from an EMBL/GenBank/DDBJ whole genome shotgun (WGS) entry which is preliminary data.</text>
</comment>
<dbReference type="RefSeq" id="WP_070791725.1">
    <property type="nucleotide sequence ID" value="NZ_MKIR01000004.1"/>
</dbReference>
<dbReference type="AlphaFoldDB" id="A0A1E8GP88"/>
<evidence type="ECO:0000259" key="4">
    <source>
        <dbReference type="PROSITE" id="PS50949"/>
    </source>
</evidence>
<protein>
    <recommendedName>
        <fullName evidence="4">HTH gntR-type domain-containing protein</fullName>
    </recommendedName>
</protein>
<evidence type="ECO:0000256" key="1">
    <source>
        <dbReference type="ARBA" id="ARBA00023015"/>
    </source>
</evidence>
<dbReference type="Gene3D" id="1.10.10.10">
    <property type="entry name" value="Winged helix-like DNA-binding domain superfamily/Winged helix DNA-binding domain"/>
    <property type="match status" value="1"/>
</dbReference>
<sequence length="130" mass="15232">MIIEIDLESSTPIYEQLIWEIKKGVANKKVNSGQEMPSVRELAGDLGINLHTVNKAYKLLEDEGILLRRRNRFVVNEVENFKENGSWREEMDDLLYKIIINEKLLELSEDDFSALYQENLKKIESKMEDE</sequence>
<dbReference type="Proteomes" id="UP000178622">
    <property type="component" value="Unassembled WGS sequence"/>
</dbReference>
<evidence type="ECO:0000256" key="3">
    <source>
        <dbReference type="ARBA" id="ARBA00023163"/>
    </source>
</evidence>
<dbReference type="InterPro" id="IPR036390">
    <property type="entry name" value="WH_DNA-bd_sf"/>
</dbReference>
<evidence type="ECO:0000256" key="2">
    <source>
        <dbReference type="ARBA" id="ARBA00023125"/>
    </source>
</evidence>